<evidence type="ECO:0000313" key="1">
    <source>
        <dbReference type="EMBL" id="UYO61852.1"/>
    </source>
</evidence>
<dbReference type="EMBL" id="CP087994">
    <property type="protein sequence ID" value="UYO61852.1"/>
    <property type="molecule type" value="Genomic_DNA"/>
</dbReference>
<accession>A0ABY6HBH1</accession>
<dbReference type="Proteomes" id="UP001163550">
    <property type="component" value="Chromosome"/>
</dbReference>
<sequence length="58" mass="6825">MDQKEVELRIAVLLGQESVLKKITDRWYIVGGFWKGWLKGVQSEIRCLEQARKTFVED</sequence>
<gene>
    <name evidence="1" type="ORF">LNN31_13815</name>
</gene>
<protein>
    <submittedName>
        <fullName evidence="1">Uncharacterized protein</fullName>
    </submittedName>
</protein>
<reference evidence="1" key="1">
    <citation type="submission" date="2021-11" db="EMBL/GenBank/DDBJ databases">
        <title>Isoprene-degrading acetogen.</title>
        <authorList>
            <person name="Yang Y."/>
            <person name="Jin H."/>
            <person name="Yan J."/>
        </authorList>
    </citation>
    <scope>NUCLEOTIDE SEQUENCE</scope>
    <source>
        <strain evidence="1">Berkeley</strain>
    </source>
</reference>
<proteinExistence type="predicted"/>
<dbReference type="RefSeq" id="WP_263992647.1">
    <property type="nucleotide sequence ID" value="NZ_CP087994.1"/>
</dbReference>
<evidence type="ECO:0000313" key="2">
    <source>
        <dbReference type="Proteomes" id="UP001163550"/>
    </source>
</evidence>
<name>A0ABY6HBH1_9FIRM</name>
<organism evidence="1 2">
    <name type="scientific">Acetobacterium wieringae</name>
    <dbReference type="NCBI Taxonomy" id="52694"/>
    <lineage>
        <taxon>Bacteria</taxon>
        <taxon>Bacillati</taxon>
        <taxon>Bacillota</taxon>
        <taxon>Clostridia</taxon>
        <taxon>Eubacteriales</taxon>
        <taxon>Eubacteriaceae</taxon>
        <taxon>Acetobacterium</taxon>
    </lineage>
</organism>
<keyword evidence="2" id="KW-1185">Reference proteome</keyword>